<dbReference type="Proteomes" id="UP001412239">
    <property type="component" value="Unassembled WGS sequence"/>
</dbReference>
<gene>
    <name evidence="2" type="ORF">GSTUAT00004797001</name>
</gene>
<feature type="region of interest" description="Disordered" evidence="1">
    <location>
        <begin position="1"/>
        <end position="56"/>
    </location>
</feature>
<organism evidence="2 3">
    <name type="scientific">Tuber aestivum</name>
    <name type="common">summer truffle</name>
    <dbReference type="NCBI Taxonomy" id="59557"/>
    <lineage>
        <taxon>Eukaryota</taxon>
        <taxon>Fungi</taxon>
        <taxon>Dikarya</taxon>
        <taxon>Ascomycota</taxon>
        <taxon>Pezizomycotina</taxon>
        <taxon>Pezizomycetes</taxon>
        <taxon>Pezizales</taxon>
        <taxon>Tuberaceae</taxon>
        <taxon>Tuber</taxon>
    </lineage>
</organism>
<reference evidence="2" key="1">
    <citation type="submission" date="2015-10" db="EMBL/GenBank/DDBJ databases">
        <authorList>
            <person name="Regsiter A."/>
            <person name="william w."/>
        </authorList>
    </citation>
    <scope>NUCLEOTIDE SEQUENCE</scope>
    <source>
        <strain evidence="2">Montdore</strain>
    </source>
</reference>
<evidence type="ECO:0000256" key="1">
    <source>
        <dbReference type="SAM" id="MobiDB-lite"/>
    </source>
</evidence>
<accession>A0A292PXA1</accession>
<evidence type="ECO:0000313" key="3">
    <source>
        <dbReference type="Proteomes" id="UP001412239"/>
    </source>
</evidence>
<protein>
    <submittedName>
        <fullName evidence="2">Uncharacterized protein</fullName>
    </submittedName>
</protein>
<name>A0A292PXA1_9PEZI</name>
<feature type="compositionally biased region" description="Pro residues" evidence="1">
    <location>
        <begin position="1"/>
        <end position="14"/>
    </location>
</feature>
<feature type="compositionally biased region" description="Polar residues" evidence="1">
    <location>
        <begin position="42"/>
        <end position="51"/>
    </location>
</feature>
<feature type="non-terminal residue" evidence="2">
    <location>
        <position position="1"/>
    </location>
</feature>
<proteinExistence type="predicted"/>
<sequence length="125" mass="13380">PPLPPREPIVPRSPTPSYSLLPATADCCSSSYSSGDSRSRNAGLSTASKSAPGSLPMGKRKLLLVYIHDFVGNESNFQSFPVYLHHLLSVALRSLGGGVHSKGYLQPKAKNNISIATARFSKWLA</sequence>
<evidence type="ECO:0000313" key="2">
    <source>
        <dbReference type="EMBL" id="CUS11123.1"/>
    </source>
</evidence>
<dbReference type="PANTHER" id="PTHR47842">
    <property type="entry name" value="EXPRESSED PROTEIN"/>
    <property type="match status" value="1"/>
</dbReference>
<dbReference type="AlphaFoldDB" id="A0A292PXA1"/>
<feature type="compositionally biased region" description="Low complexity" evidence="1">
    <location>
        <begin position="26"/>
        <end position="36"/>
    </location>
</feature>
<keyword evidence="3" id="KW-1185">Reference proteome</keyword>
<dbReference type="PANTHER" id="PTHR47842:SF3">
    <property type="entry name" value="DUF676 DOMAIN-CONTAINING PROTEIN"/>
    <property type="match status" value="1"/>
</dbReference>
<dbReference type="EMBL" id="LN891030">
    <property type="protein sequence ID" value="CUS11123.1"/>
    <property type="molecule type" value="Genomic_DNA"/>
</dbReference>